<protein>
    <submittedName>
        <fullName evidence="2">Uncharacterized protein</fullName>
    </submittedName>
</protein>
<dbReference type="Proteomes" id="UP001138708">
    <property type="component" value="Unassembled WGS sequence"/>
</dbReference>
<evidence type="ECO:0000313" key="2">
    <source>
        <dbReference type="EMBL" id="MBR0662234.1"/>
    </source>
</evidence>
<organism evidence="2 5">
    <name type="scientific">Neoroseomonas oryzicola</name>
    <dbReference type="NCBI Taxonomy" id="535904"/>
    <lineage>
        <taxon>Bacteria</taxon>
        <taxon>Pseudomonadati</taxon>
        <taxon>Pseudomonadota</taxon>
        <taxon>Alphaproteobacteria</taxon>
        <taxon>Acetobacterales</taxon>
        <taxon>Acetobacteraceae</taxon>
        <taxon>Neoroseomonas</taxon>
    </lineage>
</organism>
<reference evidence="3 4" key="2">
    <citation type="submission" date="2020-02" db="EMBL/GenBank/DDBJ databases">
        <authorList>
            <person name="Sun Q."/>
            <person name="Inoue M."/>
        </authorList>
    </citation>
    <scope>NUCLEOTIDE SEQUENCE [LARGE SCALE GENOMIC DNA]</scope>
    <source>
        <strain evidence="3 4">KCTC 22478</strain>
    </source>
</reference>
<proteinExistence type="predicted"/>
<comment type="caution">
    <text evidence="2">The sequence shown here is derived from an EMBL/GenBank/DDBJ whole genome shotgun (WGS) entry which is preliminary data.</text>
</comment>
<feature type="region of interest" description="Disordered" evidence="1">
    <location>
        <begin position="175"/>
        <end position="221"/>
    </location>
</feature>
<evidence type="ECO:0000313" key="3">
    <source>
        <dbReference type="EMBL" id="NKE19756.1"/>
    </source>
</evidence>
<gene>
    <name evidence="3" type="ORF">GWK15_22555</name>
    <name evidence="2" type="ORF">GXW75_23475</name>
</gene>
<dbReference type="EMBL" id="JAAEDK010000087">
    <property type="protein sequence ID" value="MBR0662234.1"/>
    <property type="molecule type" value="Genomic_DNA"/>
</dbReference>
<sequence>MNAFWASLNFEAFIGSAPPSPGKTRHRKLYLQPIQFSGLGSTGYRDRIVHIAQRPGEGGLSLGMDSATILKLSARGAAAAQLLVDRFHPRGPAARLVDFPMDWDNHPWVRYRTLMAAVERLLSGILRGAGDLPESLSSYRWPSEAAAERAAKAHSALMELAEAFEKAAHAQASATGDAPSLFDRLTPNGARSPHGGNSPRPKMGLTLQPIGRDPARSLPYP</sequence>
<name>A0A9X9WPH4_9PROT</name>
<evidence type="ECO:0000313" key="5">
    <source>
        <dbReference type="Proteomes" id="UP001138708"/>
    </source>
</evidence>
<keyword evidence="4" id="KW-1185">Reference proteome</keyword>
<dbReference type="EMBL" id="JAAVUP010000013">
    <property type="protein sequence ID" value="NKE19756.1"/>
    <property type="molecule type" value="Genomic_DNA"/>
</dbReference>
<evidence type="ECO:0000256" key="1">
    <source>
        <dbReference type="SAM" id="MobiDB-lite"/>
    </source>
</evidence>
<reference evidence="2" key="1">
    <citation type="submission" date="2020-01" db="EMBL/GenBank/DDBJ databases">
        <authorList>
            <person name="Rat A."/>
        </authorList>
    </citation>
    <scope>NUCLEOTIDE SEQUENCE</scope>
    <source>
        <strain evidence="2">LMG 31161</strain>
    </source>
</reference>
<reference evidence="2" key="3">
    <citation type="journal article" date="2021" name="Syst. Appl. Microbiol.">
        <title>Roseomonas hellenica sp. nov., isolated from roots of wild-growing Alkanna tinctoria.</title>
        <authorList>
            <person name="Rat A."/>
            <person name="Naranjo H.D."/>
            <person name="Lebbe L."/>
            <person name="Cnockaert M."/>
            <person name="Krigas N."/>
            <person name="Grigoriadou K."/>
            <person name="Maloupa E."/>
            <person name="Willems A."/>
        </authorList>
    </citation>
    <scope>NUCLEOTIDE SEQUENCE</scope>
    <source>
        <strain evidence="2">LMG 31161</strain>
    </source>
</reference>
<dbReference type="AlphaFoldDB" id="A0A9X9WPH4"/>
<accession>A0A9X9WPH4</accession>
<dbReference type="Proteomes" id="UP000746741">
    <property type="component" value="Unassembled WGS sequence"/>
</dbReference>
<evidence type="ECO:0000313" key="4">
    <source>
        <dbReference type="Proteomes" id="UP000746741"/>
    </source>
</evidence>
<dbReference type="RefSeq" id="WP_168043664.1">
    <property type="nucleotide sequence ID" value="NZ_JAAVUP010000013.1"/>
</dbReference>